<dbReference type="AlphaFoldDB" id="A0AA87INZ2"/>
<dbReference type="PROSITE" id="PS50937">
    <property type="entry name" value="HTH_MERR_2"/>
    <property type="match status" value="1"/>
</dbReference>
<dbReference type="GO" id="GO:0003677">
    <property type="term" value="F:DNA binding"/>
    <property type="evidence" value="ECO:0007669"/>
    <property type="project" value="UniProtKB-KW"/>
</dbReference>
<keyword evidence="1" id="KW-0238">DNA-binding</keyword>
<sequence length="246" mass="27716">MVRGIKPTGGAVGFLPVCFLRLPGCLLFQPAATKNKRLIEEEKLKRANIGGMMSLFQTSKFFHQKQHVPLYALYQNVLLFLITKRNCLAMDRIGFQSSGTFLPVEENKKGGVCIGKDLMKIGEIAKLSGVSTRTIDYYTVSGLLHSERSDSNYRLYPTSALQTLERIQLLKKQRLSISEIKEIIDAPENLETELLVEEVYEEFECLQRKITCLEEQLKDAPSIVKTHVSKALEHQLATITALIALL</sequence>
<dbReference type="SMART" id="SM00422">
    <property type="entry name" value="HTH_MERR"/>
    <property type="match status" value="1"/>
</dbReference>
<proteinExistence type="predicted"/>
<reference evidence="3 4" key="1">
    <citation type="journal article" date="2012" name="J. Bacteriol.">
        <title>Genome Sequence of the Antarctic Psychrophile Bacterium Planococcus antarcticus DSM 14505.</title>
        <authorList>
            <person name="Margolles A."/>
            <person name="Gueimonde M."/>
            <person name="Sanchez B."/>
        </authorList>
    </citation>
    <scope>NUCLEOTIDE SEQUENCE [LARGE SCALE GENOMIC DNA]</scope>
    <source>
        <strain evidence="3 4">DSM 14505</strain>
    </source>
</reference>
<evidence type="ECO:0000259" key="2">
    <source>
        <dbReference type="PROSITE" id="PS50937"/>
    </source>
</evidence>
<name>A0AA87INZ2_9BACL</name>
<dbReference type="GO" id="GO:0003700">
    <property type="term" value="F:DNA-binding transcription factor activity"/>
    <property type="evidence" value="ECO:0007669"/>
    <property type="project" value="InterPro"/>
</dbReference>
<protein>
    <submittedName>
        <fullName evidence="3">MerR family transcriptional regulator</fullName>
    </submittedName>
</protein>
<feature type="domain" description="HTH merR-type" evidence="2">
    <location>
        <begin position="118"/>
        <end position="186"/>
    </location>
</feature>
<dbReference type="InterPro" id="IPR000551">
    <property type="entry name" value="MerR-type_HTH_dom"/>
</dbReference>
<evidence type="ECO:0000256" key="1">
    <source>
        <dbReference type="ARBA" id="ARBA00023125"/>
    </source>
</evidence>
<dbReference type="Pfam" id="PF13411">
    <property type="entry name" value="MerR_1"/>
    <property type="match status" value="1"/>
</dbReference>
<gene>
    <name evidence="3" type="ORF">A1A1_02792</name>
</gene>
<dbReference type="InterPro" id="IPR047057">
    <property type="entry name" value="MerR_fam"/>
</dbReference>
<evidence type="ECO:0000313" key="4">
    <source>
        <dbReference type="Proteomes" id="UP000004725"/>
    </source>
</evidence>
<dbReference type="Proteomes" id="UP000004725">
    <property type="component" value="Unassembled WGS sequence"/>
</dbReference>
<dbReference type="PANTHER" id="PTHR30204">
    <property type="entry name" value="REDOX-CYCLING DRUG-SENSING TRANSCRIPTIONAL ACTIVATOR SOXR"/>
    <property type="match status" value="1"/>
</dbReference>
<dbReference type="EMBL" id="AJYB01000010">
    <property type="protein sequence ID" value="EIM07984.1"/>
    <property type="molecule type" value="Genomic_DNA"/>
</dbReference>
<accession>A0AA87INZ2</accession>
<evidence type="ECO:0000313" key="3">
    <source>
        <dbReference type="EMBL" id="EIM07984.1"/>
    </source>
</evidence>
<organism evidence="3 4">
    <name type="scientific">Planococcus antarcticus DSM 14505</name>
    <dbReference type="NCBI Taxonomy" id="1185653"/>
    <lineage>
        <taxon>Bacteria</taxon>
        <taxon>Bacillati</taxon>
        <taxon>Bacillota</taxon>
        <taxon>Bacilli</taxon>
        <taxon>Bacillales</taxon>
        <taxon>Caryophanaceae</taxon>
        <taxon>Planococcus</taxon>
    </lineage>
</organism>
<comment type="caution">
    <text evidence="3">The sequence shown here is derived from an EMBL/GenBank/DDBJ whole genome shotgun (WGS) entry which is preliminary data.</text>
</comment>
<dbReference type="PANTHER" id="PTHR30204:SF95">
    <property type="entry name" value="HTH-TYPE TRANSCRIPTIONAL REGULATOR CUER"/>
    <property type="match status" value="1"/>
</dbReference>
<dbReference type="Gene3D" id="1.10.1660.10">
    <property type="match status" value="1"/>
</dbReference>
<dbReference type="InterPro" id="IPR009061">
    <property type="entry name" value="DNA-bd_dom_put_sf"/>
</dbReference>
<dbReference type="SUPFAM" id="SSF46955">
    <property type="entry name" value="Putative DNA-binding domain"/>
    <property type="match status" value="1"/>
</dbReference>